<sequence length="189" mass="20843">MSATISTSFNSFKRVICPFGARPSIKVVSNPVNACPAFSLTRRRVGWVEAKSGPSGQYDLNFGSTNFFKIYLDLGHLPQRLLPGLVKGGHNSRTFIHVDQELSNMSFGGRIYAQLNPGIQLQASFNVIQSPQEGVTMLFEPSLSIYLIQYPSLNPTLRCHVPDYAALGTPFELYFKTRTLAGCFPMSGT</sequence>
<proteinExistence type="predicted"/>
<dbReference type="EMBL" id="JARJCM010000115">
    <property type="protein sequence ID" value="KAJ7028145.1"/>
    <property type="molecule type" value="Genomic_DNA"/>
</dbReference>
<accession>A0AAD6WXD0</accession>
<name>A0AAD6WXD0_9AGAR</name>
<keyword evidence="2" id="KW-1185">Reference proteome</keyword>
<dbReference type="Proteomes" id="UP001218188">
    <property type="component" value="Unassembled WGS sequence"/>
</dbReference>
<organism evidence="1 2">
    <name type="scientific">Mycena alexandri</name>
    <dbReference type="NCBI Taxonomy" id="1745969"/>
    <lineage>
        <taxon>Eukaryota</taxon>
        <taxon>Fungi</taxon>
        <taxon>Dikarya</taxon>
        <taxon>Basidiomycota</taxon>
        <taxon>Agaricomycotina</taxon>
        <taxon>Agaricomycetes</taxon>
        <taxon>Agaricomycetidae</taxon>
        <taxon>Agaricales</taxon>
        <taxon>Marasmiineae</taxon>
        <taxon>Mycenaceae</taxon>
        <taxon>Mycena</taxon>
    </lineage>
</organism>
<dbReference type="AlphaFoldDB" id="A0AAD6WXD0"/>
<evidence type="ECO:0000313" key="2">
    <source>
        <dbReference type="Proteomes" id="UP001218188"/>
    </source>
</evidence>
<protein>
    <submittedName>
        <fullName evidence="1">Uncharacterized protein</fullName>
    </submittedName>
</protein>
<gene>
    <name evidence="1" type="ORF">C8F04DRAFT_1237698</name>
</gene>
<comment type="caution">
    <text evidence="1">The sequence shown here is derived from an EMBL/GenBank/DDBJ whole genome shotgun (WGS) entry which is preliminary data.</text>
</comment>
<reference evidence="1" key="1">
    <citation type="submission" date="2023-03" db="EMBL/GenBank/DDBJ databases">
        <title>Massive genome expansion in bonnet fungi (Mycena s.s.) driven by repeated elements and novel gene families across ecological guilds.</title>
        <authorList>
            <consortium name="Lawrence Berkeley National Laboratory"/>
            <person name="Harder C.B."/>
            <person name="Miyauchi S."/>
            <person name="Viragh M."/>
            <person name="Kuo A."/>
            <person name="Thoen E."/>
            <person name="Andreopoulos B."/>
            <person name="Lu D."/>
            <person name="Skrede I."/>
            <person name="Drula E."/>
            <person name="Henrissat B."/>
            <person name="Morin E."/>
            <person name="Kohler A."/>
            <person name="Barry K."/>
            <person name="LaButti K."/>
            <person name="Morin E."/>
            <person name="Salamov A."/>
            <person name="Lipzen A."/>
            <person name="Mereny Z."/>
            <person name="Hegedus B."/>
            <person name="Baldrian P."/>
            <person name="Stursova M."/>
            <person name="Weitz H."/>
            <person name="Taylor A."/>
            <person name="Grigoriev I.V."/>
            <person name="Nagy L.G."/>
            <person name="Martin F."/>
            <person name="Kauserud H."/>
        </authorList>
    </citation>
    <scope>NUCLEOTIDE SEQUENCE</scope>
    <source>
        <strain evidence="1">CBHHK200</strain>
    </source>
</reference>
<evidence type="ECO:0000313" key="1">
    <source>
        <dbReference type="EMBL" id="KAJ7028145.1"/>
    </source>
</evidence>